<protein>
    <submittedName>
        <fullName evidence="1">Uncharacterized protein</fullName>
    </submittedName>
</protein>
<dbReference type="EMBL" id="DXEI01000032">
    <property type="protein sequence ID" value="HIX94216.1"/>
    <property type="molecule type" value="Genomic_DNA"/>
</dbReference>
<sequence>MSIATEIARIQQDKSKIVTKLIDLGLAETGATLDAAATAVDGITNCGAVSATVQEGDTYTIPKGYHNGSGTVSGVSGGGNYNLQSKQVTPTKGQQNVTPDSGYYGLSDVTVSAIPQAYQDVSAVTANAADVLANKIIVNAQGQTVPGTMPNNGAVEKTLKADEPSYTVPAGYHSGSGTVSIDPEAKTATPTKAQQVIAPSSGKVLSQVTVEAIPAAYTDTSDADATAAHILAGDTAYVDGEKVTGTMPNNGTLNGSIDGLSKTNYAIPAGYTSGGTVTLTDDIEDALAAI</sequence>
<proteinExistence type="predicted"/>
<comment type="caution">
    <text evidence="1">The sequence shown here is derived from an EMBL/GenBank/DDBJ whole genome shotgun (WGS) entry which is preliminary data.</text>
</comment>
<gene>
    <name evidence="1" type="ORF">H9846_02025</name>
</gene>
<reference evidence="1" key="1">
    <citation type="journal article" date="2021" name="PeerJ">
        <title>Extensive microbial diversity within the chicken gut microbiome revealed by metagenomics and culture.</title>
        <authorList>
            <person name="Gilroy R."/>
            <person name="Ravi A."/>
            <person name="Getino M."/>
            <person name="Pursley I."/>
            <person name="Horton D.L."/>
            <person name="Alikhan N.F."/>
            <person name="Baker D."/>
            <person name="Gharbi K."/>
            <person name="Hall N."/>
            <person name="Watson M."/>
            <person name="Adriaenssens E.M."/>
            <person name="Foster-Nyarko E."/>
            <person name="Jarju S."/>
            <person name="Secka A."/>
            <person name="Antonio M."/>
            <person name="Oren A."/>
            <person name="Chaudhuri R.R."/>
            <person name="La Ragione R."/>
            <person name="Hildebrand F."/>
            <person name="Pallen M.J."/>
        </authorList>
    </citation>
    <scope>NUCLEOTIDE SEQUENCE</scope>
    <source>
        <strain evidence="1">ChiHecec2B26-7398</strain>
    </source>
</reference>
<evidence type="ECO:0000313" key="1">
    <source>
        <dbReference type="EMBL" id="HIX94216.1"/>
    </source>
</evidence>
<dbReference type="Proteomes" id="UP000886751">
    <property type="component" value="Unassembled WGS sequence"/>
</dbReference>
<name>A0A9D1Y046_9FIRM</name>
<evidence type="ECO:0000313" key="2">
    <source>
        <dbReference type="Proteomes" id="UP000886751"/>
    </source>
</evidence>
<reference evidence="1" key="2">
    <citation type="submission" date="2021-04" db="EMBL/GenBank/DDBJ databases">
        <authorList>
            <person name="Gilroy R."/>
        </authorList>
    </citation>
    <scope>NUCLEOTIDE SEQUENCE</scope>
    <source>
        <strain evidence="1">ChiHecec2B26-7398</strain>
    </source>
</reference>
<accession>A0A9D1Y046</accession>
<dbReference type="AlphaFoldDB" id="A0A9D1Y046"/>
<organism evidence="1 2">
    <name type="scientific">Candidatus Gemmiger excrementipullorum</name>
    <dbReference type="NCBI Taxonomy" id="2838610"/>
    <lineage>
        <taxon>Bacteria</taxon>
        <taxon>Bacillati</taxon>
        <taxon>Bacillota</taxon>
        <taxon>Clostridia</taxon>
        <taxon>Eubacteriales</taxon>
        <taxon>Gemmiger</taxon>
    </lineage>
</organism>